<dbReference type="SMART" id="SM00256">
    <property type="entry name" value="FBOX"/>
    <property type="match status" value="1"/>
</dbReference>
<reference evidence="2 3" key="1">
    <citation type="journal article" date="2021" name="Nat. Commun.">
        <title>Genetic determinants of endophytism in the Arabidopsis root mycobiome.</title>
        <authorList>
            <person name="Mesny F."/>
            <person name="Miyauchi S."/>
            <person name="Thiergart T."/>
            <person name="Pickel B."/>
            <person name="Atanasova L."/>
            <person name="Karlsson M."/>
            <person name="Huettel B."/>
            <person name="Barry K.W."/>
            <person name="Haridas S."/>
            <person name="Chen C."/>
            <person name="Bauer D."/>
            <person name="Andreopoulos W."/>
            <person name="Pangilinan J."/>
            <person name="LaButti K."/>
            <person name="Riley R."/>
            <person name="Lipzen A."/>
            <person name="Clum A."/>
            <person name="Drula E."/>
            <person name="Henrissat B."/>
            <person name="Kohler A."/>
            <person name="Grigoriev I.V."/>
            <person name="Martin F.M."/>
            <person name="Hacquard S."/>
        </authorList>
    </citation>
    <scope>NUCLEOTIDE SEQUENCE [LARGE SCALE GENOMIC DNA]</scope>
    <source>
        <strain evidence="2 3">MPI-CAGE-CH-0241</strain>
    </source>
</reference>
<dbReference type="EMBL" id="JAGPYM010000005">
    <property type="protein sequence ID" value="KAH6894119.1"/>
    <property type="molecule type" value="Genomic_DNA"/>
</dbReference>
<dbReference type="InterPro" id="IPR001810">
    <property type="entry name" value="F-box_dom"/>
</dbReference>
<dbReference type="AlphaFoldDB" id="A0A9P8WDF6"/>
<feature type="domain" description="F-box" evidence="1">
    <location>
        <begin position="268"/>
        <end position="313"/>
    </location>
</feature>
<comment type="caution">
    <text evidence="2">The sequence shown here is derived from an EMBL/GenBank/DDBJ whole genome shotgun (WGS) entry which is preliminary data.</text>
</comment>
<organism evidence="2 3">
    <name type="scientific">Thelonectria olida</name>
    <dbReference type="NCBI Taxonomy" id="1576542"/>
    <lineage>
        <taxon>Eukaryota</taxon>
        <taxon>Fungi</taxon>
        <taxon>Dikarya</taxon>
        <taxon>Ascomycota</taxon>
        <taxon>Pezizomycotina</taxon>
        <taxon>Sordariomycetes</taxon>
        <taxon>Hypocreomycetidae</taxon>
        <taxon>Hypocreales</taxon>
        <taxon>Nectriaceae</taxon>
        <taxon>Thelonectria</taxon>
    </lineage>
</organism>
<gene>
    <name evidence="2" type="ORF">B0T10DRAFT_558281</name>
</gene>
<keyword evidence="3" id="KW-1185">Reference proteome</keyword>
<proteinExistence type="predicted"/>
<dbReference type="Proteomes" id="UP000777438">
    <property type="component" value="Unassembled WGS sequence"/>
</dbReference>
<name>A0A9P8WDF6_9HYPO</name>
<accession>A0A9P8WDF6</accession>
<sequence>MSEADTLNQAIPLLSGKCEAITIDQAIPPLSGMSDADTLNQADPLLSGKSETDALEQAIPPLSGKSEAIALSQAIPPLSGKSVADTLSQAVPLLSGKSETDALNQADPLLSGKSETDALEQATPPLSGKSVADTLSQAVPLLSGKSETDAFEQAIPLLGGKSDADTLNQAVPLLSGNSEADALNQATILRKGKLARLLRWGLESRWARKYRRPMKEQLEASSQASIQQPEPTYQASAQQLAPTYQASTQQLEPANQGSIQQPAESRHELSLCDMPNELLLKIMVHLPKQHLWSLRQVSRIFLMLFDAKEFSHLHGKPGLKDPYMPFLIISMTASEKREAAKLTSVRRFRKGYCDACVEVLSGGVRHPRTTSLYESRFCEGCRERHAVIFFSAESLEKHDRGTGELICIGRLGKITLCSHDSHEAVTWETIERMDRTAVVCTDRSHEPLVEKENAVYGSALPQLRLHWKQIVLQWDLPLLDIDSENPPSTIAIRETLAYLVGGAFRNNKPCKHVLDGEQMRAFAYSGICECFKQPGNTERQCRCDRQQDFKCTECAAVYAWHLRAGRITLSYRCIQTPWKPTSPSWLGLLDDMPHRGHLLWCDIPGCATRRGPNWKDMVRNFWEQFD</sequence>
<evidence type="ECO:0000313" key="2">
    <source>
        <dbReference type="EMBL" id="KAH6894119.1"/>
    </source>
</evidence>
<evidence type="ECO:0000313" key="3">
    <source>
        <dbReference type="Proteomes" id="UP000777438"/>
    </source>
</evidence>
<dbReference type="SUPFAM" id="SSF81383">
    <property type="entry name" value="F-box domain"/>
    <property type="match status" value="1"/>
</dbReference>
<dbReference type="PROSITE" id="PS50181">
    <property type="entry name" value="FBOX"/>
    <property type="match status" value="1"/>
</dbReference>
<dbReference type="OrthoDB" id="3219396at2759"/>
<dbReference type="Pfam" id="PF00646">
    <property type="entry name" value="F-box"/>
    <property type="match status" value="1"/>
</dbReference>
<evidence type="ECO:0000259" key="1">
    <source>
        <dbReference type="PROSITE" id="PS50181"/>
    </source>
</evidence>
<protein>
    <recommendedName>
        <fullName evidence="1">F-box domain-containing protein</fullName>
    </recommendedName>
</protein>
<dbReference type="InterPro" id="IPR036047">
    <property type="entry name" value="F-box-like_dom_sf"/>
</dbReference>